<dbReference type="AlphaFoldDB" id="A0A2S5G875"/>
<dbReference type="OrthoDB" id="2720811at2"/>
<keyword evidence="1" id="KW-0472">Membrane</keyword>
<feature type="transmembrane region" description="Helical" evidence="1">
    <location>
        <begin position="114"/>
        <end position="135"/>
    </location>
</feature>
<keyword evidence="1" id="KW-1133">Transmembrane helix</keyword>
<keyword evidence="1" id="KW-0812">Transmembrane</keyword>
<accession>A0A2S5G875</accession>
<feature type="transmembrane region" description="Helical" evidence="1">
    <location>
        <begin position="76"/>
        <end position="108"/>
    </location>
</feature>
<keyword evidence="4" id="KW-1185">Reference proteome</keyword>
<gene>
    <name evidence="3" type="ORF">C4B60_17575</name>
</gene>
<feature type="domain" description="DUF1468" evidence="2">
    <location>
        <begin position="16"/>
        <end position="140"/>
    </location>
</feature>
<evidence type="ECO:0000313" key="4">
    <source>
        <dbReference type="Proteomes" id="UP000239047"/>
    </source>
</evidence>
<dbReference type="InterPro" id="IPR009936">
    <property type="entry name" value="DUF1468"/>
</dbReference>
<dbReference type="RefSeq" id="WP_104059340.1">
    <property type="nucleotide sequence ID" value="NZ_PREZ01000007.1"/>
</dbReference>
<sequence length="146" mass="16199">MTKQTLNVIFTTCLFITFTWAAVSALAFSRLAQFFPLYVSIIGSIVSGIYLATEIFKLVKQKEKVEQSRVLILKPLIYTCWVAGYIGIIYLAGLFLATAIYLVAFLLIESKFSLFKAVYSTGIALVIMTVVSNLLKIAWPQGLIGI</sequence>
<name>A0A2S5G875_9BACL</name>
<feature type="transmembrane region" description="Helical" evidence="1">
    <location>
        <begin position="34"/>
        <end position="56"/>
    </location>
</feature>
<comment type="caution">
    <text evidence="3">The sequence shown here is derived from an EMBL/GenBank/DDBJ whole genome shotgun (WGS) entry which is preliminary data.</text>
</comment>
<feature type="transmembrane region" description="Helical" evidence="1">
    <location>
        <begin position="7"/>
        <end position="28"/>
    </location>
</feature>
<dbReference type="Proteomes" id="UP000239047">
    <property type="component" value="Unassembled WGS sequence"/>
</dbReference>
<reference evidence="3 4" key="1">
    <citation type="submission" date="2018-02" db="EMBL/GenBank/DDBJ databases">
        <title>Jeotgalibacillus proteolyticum sp. nov. a protease producing bacterium isolated from ocean sediments of Laizhou Bay.</title>
        <authorList>
            <person name="Li Y."/>
        </authorList>
    </citation>
    <scope>NUCLEOTIDE SEQUENCE [LARGE SCALE GENOMIC DNA]</scope>
    <source>
        <strain evidence="3 4">22-7</strain>
    </source>
</reference>
<organism evidence="3 4">
    <name type="scientific">Jeotgalibacillus proteolyticus</name>
    <dbReference type="NCBI Taxonomy" id="2082395"/>
    <lineage>
        <taxon>Bacteria</taxon>
        <taxon>Bacillati</taxon>
        <taxon>Bacillota</taxon>
        <taxon>Bacilli</taxon>
        <taxon>Bacillales</taxon>
        <taxon>Caryophanaceae</taxon>
        <taxon>Jeotgalibacillus</taxon>
    </lineage>
</organism>
<dbReference type="EMBL" id="PREZ01000007">
    <property type="protein sequence ID" value="PPA69121.1"/>
    <property type="molecule type" value="Genomic_DNA"/>
</dbReference>
<protein>
    <recommendedName>
        <fullName evidence="2">DUF1468 domain-containing protein</fullName>
    </recommendedName>
</protein>
<dbReference type="Pfam" id="PF07331">
    <property type="entry name" value="TctB"/>
    <property type="match status" value="1"/>
</dbReference>
<evidence type="ECO:0000259" key="2">
    <source>
        <dbReference type="Pfam" id="PF07331"/>
    </source>
</evidence>
<proteinExistence type="predicted"/>
<evidence type="ECO:0000313" key="3">
    <source>
        <dbReference type="EMBL" id="PPA69121.1"/>
    </source>
</evidence>
<evidence type="ECO:0000256" key="1">
    <source>
        <dbReference type="SAM" id="Phobius"/>
    </source>
</evidence>